<dbReference type="PANTHER" id="PTHR21090:SF5">
    <property type="entry name" value="PENTAFUNCTIONAL AROM POLYPEPTIDE"/>
    <property type="match status" value="1"/>
</dbReference>
<feature type="binding site" evidence="7">
    <location>
        <position position="378"/>
    </location>
    <ligand>
        <name>phosphoenolpyruvate</name>
        <dbReference type="ChEBI" id="CHEBI:58702"/>
    </ligand>
</feature>
<feature type="region of interest" description="Disordered" evidence="8">
    <location>
        <begin position="1"/>
        <end position="20"/>
    </location>
</feature>
<comment type="subunit">
    <text evidence="7">Monomer.</text>
</comment>
<dbReference type="EMBL" id="JACPUR010000027">
    <property type="protein sequence ID" value="MBI3128323.1"/>
    <property type="molecule type" value="Genomic_DNA"/>
</dbReference>
<feature type="binding site" evidence="7">
    <location>
        <position position="20"/>
    </location>
    <ligand>
        <name>phosphoenolpyruvate</name>
        <dbReference type="ChEBI" id="CHEBI:58702"/>
    </ligand>
</feature>
<accession>A0A932MP03</accession>
<comment type="subcellular location">
    <subcellularLocation>
        <location evidence="7">Cytoplasm</location>
    </subcellularLocation>
</comment>
<feature type="binding site" evidence="7">
    <location>
        <position position="21"/>
    </location>
    <ligand>
        <name>3-phosphoshikimate</name>
        <dbReference type="ChEBI" id="CHEBI:145989"/>
    </ligand>
</feature>
<feature type="binding site" evidence="7">
    <location>
        <position position="91"/>
    </location>
    <ligand>
        <name>phosphoenolpyruvate</name>
        <dbReference type="ChEBI" id="CHEBI:58702"/>
    </ligand>
</feature>
<evidence type="ECO:0000256" key="1">
    <source>
        <dbReference type="ARBA" id="ARBA00004811"/>
    </source>
</evidence>
<dbReference type="InterPro" id="IPR006264">
    <property type="entry name" value="EPSP_synthase"/>
</dbReference>
<evidence type="ECO:0000256" key="5">
    <source>
        <dbReference type="ARBA" id="ARBA00023141"/>
    </source>
</evidence>
<feature type="binding site" evidence="7">
    <location>
        <position position="306"/>
    </location>
    <ligand>
        <name>3-phosphoshikimate</name>
        <dbReference type="ChEBI" id="CHEBI:145989"/>
    </ligand>
</feature>
<evidence type="ECO:0000256" key="8">
    <source>
        <dbReference type="SAM" id="MobiDB-lite"/>
    </source>
</evidence>
<evidence type="ECO:0000256" key="7">
    <source>
        <dbReference type="HAMAP-Rule" id="MF_00210"/>
    </source>
</evidence>
<comment type="catalytic activity">
    <reaction evidence="6">
        <text>3-phosphoshikimate + phosphoenolpyruvate = 5-O-(1-carboxyvinyl)-3-phosphoshikimate + phosphate</text>
        <dbReference type="Rhea" id="RHEA:21256"/>
        <dbReference type="ChEBI" id="CHEBI:43474"/>
        <dbReference type="ChEBI" id="CHEBI:57701"/>
        <dbReference type="ChEBI" id="CHEBI:58702"/>
        <dbReference type="ChEBI" id="CHEBI:145989"/>
        <dbReference type="EC" id="2.5.1.19"/>
    </reaction>
    <physiologicalReaction direction="left-to-right" evidence="6">
        <dbReference type="Rhea" id="RHEA:21257"/>
    </physiologicalReaction>
</comment>
<name>A0A932MP03_UNCTE</name>
<comment type="similarity">
    <text evidence="2 7">Belongs to the EPSP synthase family.</text>
</comment>
<dbReference type="SUPFAM" id="SSF55205">
    <property type="entry name" value="EPT/RTPC-like"/>
    <property type="match status" value="1"/>
</dbReference>
<evidence type="ECO:0000313" key="11">
    <source>
        <dbReference type="Proteomes" id="UP000782312"/>
    </source>
</evidence>
<dbReference type="PROSITE" id="PS00885">
    <property type="entry name" value="EPSP_SYNTHASE_2"/>
    <property type="match status" value="1"/>
</dbReference>
<dbReference type="EC" id="2.5.1.19" evidence="7"/>
<dbReference type="Proteomes" id="UP000782312">
    <property type="component" value="Unassembled WGS sequence"/>
</dbReference>
<organism evidence="10 11">
    <name type="scientific">Tectimicrobiota bacterium</name>
    <dbReference type="NCBI Taxonomy" id="2528274"/>
    <lineage>
        <taxon>Bacteria</taxon>
        <taxon>Pseudomonadati</taxon>
        <taxon>Nitrospinota/Tectimicrobiota group</taxon>
        <taxon>Candidatus Tectimicrobiota</taxon>
    </lineage>
</organism>
<dbReference type="GO" id="GO:0005737">
    <property type="term" value="C:cytoplasm"/>
    <property type="evidence" value="ECO:0007669"/>
    <property type="project" value="UniProtKB-SubCell"/>
</dbReference>
<evidence type="ECO:0000256" key="6">
    <source>
        <dbReference type="ARBA" id="ARBA00044633"/>
    </source>
</evidence>
<dbReference type="GO" id="GO:0003866">
    <property type="term" value="F:3-phosphoshikimate 1-carboxyvinyltransferase activity"/>
    <property type="evidence" value="ECO:0007669"/>
    <property type="project" value="UniProtKB-UniRule"/>
</dbReference>
<evidence type="ECO:0000313" key="10">
    <source>
        <dbReference type="EMBL" id="MBI3128323.1"/>
    </source>
</evidence>
<evidence type="ECO:0000259" key="9">
    <source>
        <dbReference type="Pfam" id="PF00275"/>
    </source>
</evidence>
<reference evidence="10" key="1">
    <citation type="submission" date="2020-07" db="EMBL/GenBank/DDBJ databases">
        <title>Huge and variable diversity of episymbiotic CPR bacteria and DPANN archaea in groundwater ecosystems.</title>
        <authorList>
            <person name="He C.Y."/>
            <person name="Keren R."/>
            <person name="Whittaker M."/>
            <person name="Farag I.F."/>
            <person name="Doudna J."/>
            <person name="Cate J.H.D."/>
            <person name="Banfield J.F."/>
        </authorList>
    </citation>
    <scope>NUCLEOTIDE SEQUENCE</scope>
    <source>
        <strain evidence="10">NC_groundwater_763_Ag_S-0.2um_68_21</strain>
    </source>
</reference>
<proteinExistence type="inferred from homology"/>
<feature type="active site" description="Proton acceptor" evidence="7">
    <location>
        <position position="306"/>
    </location>
</feature>
<keyword evidence="5 7" id="KW-0057">Aromatic amino acid biosynthesis</keyword>
<evidence type="ECO:0000256" key="4">
    <source>
        <dbReference type="ARBA" id="ARBA00022679"/>
    </source>
</evidence>
<feature type="binding site" evidence="7">
    <location>
        <position position="165"/>
    </location>
    <ligand>
        <name>3-phosphoshikimate</name>
        <dbReference type="ChEBI" id="CHEBI:145989"/>
    </ligand>
</feature>
<feature type="binding site" evidence="7">
    <location>
        <position position="166"/>
    </location>
    <ligand>
        <name>3-phosphoshikimate</name>
        <dbReference type="ChEBI" id="CHEBI:145989"/>
    </ligand>
</feature>
<dbReference type="GO" id="GO:0009423">
    <property type="term" value="P:chorismate biosynthetic process"/>
    <property type="evidence" value="ECO:0007669"/>
    <property type="project" value="UniProtKB-UniRule"/>
</dbReference>
<feature type="domain" description="Enolpyruvate transferase" evidence="9">
    <location>
        <begin position="11"/>
        <end position="413"/>
    </location>
</feature>
<dbReference type="InterPro" id="IPR001986">
    <property type="entry name" value="Enolpyruvate_Tfrase_dom"/>
</dbReference>
<dbReference type="GO" id="GO:0008652">
    <property type="term" value="P:amino acid biosynthetic process"/>
    <property type="evidence" value="ECO:0007669"/>
    <property type="project" value="UniProtKB-KW"/>
</dbReference>
<sequence length="426" mass="44887">MILRVRPSSAKGRSGVPGSKSHSIRAVAFASLASGKSRIRNPLESEDSASAVSVYRALGAEIALGPGDWRVQGFGGAPEAPRCLVDVGNSGTSCRLGLGTAALLAEGQARFDGDAQTRKRPMGPLLQALSNLGARARSENGDGRLPAVVGGRWKGGRTQVEGTTSQFTSSLLVNAPFGEGDTEIEPIRLNERPYVDMTCWWLDKLGLRYEREGYERFRVPGGQSLGGFDREVPADFSSAAFLVAAGALPGGDVVLEGLDMDDPQGDKAVLDMAREMGAEVRAEGRAIRVRGRALRGGEFDLNATPDLLPVMAVLGAFAEGETRLLNVPQARIKETDRIAAMREVVESLGGGAEELPDGLIVRGGGLKGGRARGFGDHRVVMAAAVAGLAAPNGVEVDTAEAMRITFPDFCERMRALGAIMETSEEG</sequence>
<feature type="binding site" evidence="7">
    <location>
        <position position="164"/>
    </location>
    <ligand>
        <name>3-phosphoshikimate</name>
        <dbReference type="ChEBI" id="CHEBI:145989"/>
    </ligand>
</feature>
<dbReference type="InterPro" id="IPR023193">
    <property type="entry name" value="EPSP_synthase_CS"/>
</dbReference>
<feature type="binding site" evidence="7">
    <location>
        <position position="333"/>
    </location>
    <ligand>
        <name>3-phosphoshikimate</name>
        <dbReference type="ChEBI" id="CHEBI:145989"/>
    </ligand>
</feature>
<gene>
    <name evidence="7 10" type="primary">aroA</name>
    <name evidence="10" type="ORF">HYZ11_12015</name>
</gene>
<dbReference type="CDD" id="cd01556">
    <property type="entry name" value="EPSP_synthase"/>
    <property type="match status" value="1"/>
</dbReference>
<dbReference type="NCBIfam" id="TIGR01356">
    <property type="entry name" value="aroA"/>
    <property type="match status" value="1"/>
</dbReference>
<keyword evidence="4 7" id="KW-0808">Transferase</keyword>
<dbReference type="InterPro" id="IPR013792">
    <property type="entry name" value="RNA3'P_cycl/enolpyr_Trfase_a/b"/>
</dbReference>
<keyword evidence="3 7" id="KW-0028">Amino-acid biosynthesis</keyword>
<comment type="pathway">
    <text evidence="1 7">Metabolic intermediate biosynthesis; chorismate biosynthesis; chorismate from D-erythrose 4-phosphate and phosphoenolpyruvate: step 6/7.</text>
</comment>
<dbReference type="PANTHER" id="PTHR21090">
    <property type="entry name" value="AROM/DEHYDROQUINATE SYNTHASE"/>
    <property type="match status" value="1"/>
</dbReference>
<feature type="binding site" evidence="7">
    <location>
        <position position="337"/>
    </location>
    <ligand>
        <name>phosphoenolpyruvate</name>
        <dbReference type="ChEBI" id="CHEBI:58702"/>
    </ligand>
</feature>
<dbReference type="HAMAP" id="MF_00210">
    <property type="entry name" value="EPSP_synth"/>
    <property type="match status" value="1"/>
</dbReference>
<dbReference type="PIRSF" id="PIRSF000505">
    <property type="entry name" value="EPSPS"/>
    <property type="match status" value="1"/>
</dbReference>
<evidence type="ECO:0000256" key="3">
    <source>
        <dbReference type="ARBA" id="ARBA00022605"/>
    </source>
</evidence>
<dbReference type="InterPro" id="IPR036968">
    <property type="entry name" value="Enolpyruvate_Tfrase_sf"/>
</dbReference>
<evidence type="ECO:0000256" key="2">
    <source>
        <dbReference type="ARBA" id="ARBA00009948"/>
    </source>
</evidence>
<comment type="function">
    <text evidence="7">Catalyzes the transfer of the enolpyruvyl moiety of phosphoenolpyruvate (PEP) to the 5-hydroxyl of shikimate-3-phosphate (S3P) to produce enolpyruvyl shikimate-3-phosphate and inorganic phosphate.</text>
</comment>
<feature type="binding site" evidence="7">
    <location>
        <position position="329"/>
    </location>
    <ligand>
        <name>3-phosphoshikimate</name>
        <dbReference type="ChEBI" id="CHEBI:145989"/>
    </ligand>
</feature>
<keyword evidence="7" id="KW-0963">Cytoplasm</keyword>
<feature type="binding site" evidence="7">
    <location>
        <position position="20"/>
    </location>
    <ligand>
        <name>3-phosphoshikimate</name>
        <dbReference type="ChEBI" id="CHEBI:145989"/>
    </ligand>
</feature>
<dbReference type="Pfam" id="PF00275">
    <property type="entry name" value="EPSP_synthase"/>
    <property type="match status" value="1"/>
</dbReference>
<dbReference type="Gene3D" id="3.65.10.10">
    <property type="entry name" value="Enolpyruvate transferase domain"/>
    <property type="match status" value="2"/>
</dbReference>
<dbReference type="AlphaFoldDB" id="A0A932MP03"/>
<dbReference type="GO" id="GO:0009073">
    <property type="term" value="P:aromatic amino acid family biosynthetic process"/>
    <property type="evidence" value="ECO:0007669"/>
    <property type="project" value="UniProtKB-KW"/>
</dbReference>
<feature type="binding site" evidence="7">
    <location>
        <position position="120"/>
    </location>
    <ligand>
        <name>phosphoenolpyruvate</name>
        <dbReference type="ChEBI" id="CHEBI:58702"/>
    </ligand>
</feature>
<comment type="caution">
    <text evidence="10">The sequence shown here is derived from an EMBL/GenBank/DDBJ whole genome shotgun (WGS) entry which is preliminary data.</text>
</comment>
<feature type="binding site" evidence="7">
    <location>
        <position position="25"/>
    </location>
    <ligand>
        <name>3-phosphoshikimate</name>
        <dbReference type="ChEBI" id="CHEBI:145989"/>
    </ligand>
</feature>
<protein>
    <recommendedName>
        <fullName evidence="7">3-phosphoshikimate 1-carboxyvinyltransferase</fullName>
        <ecNumber evidence="7">2.5.1.19</ecNumber>
    </recommendedName>
    <alternativeName>
        <fullName evidence="7">5-enolpyruvylshikimate-3-phosphate synthase</fullName>
        <shortName evidence="7">EPSP synthase</shortName>
        <shortName evidence="7">EPSPS</shortName>
    </alternativeName>
</protein>
<feature type="binding site" evidence="7">
    <location>
        <position position="166"/>
    </location>
    <ligand>
        <name>phosphoenolpyruvate</name>
        <dbReference type="ChEBI" id="CHEBI:58702"/>
    </ligand>
</feature>
<comment type="caution">
    <text evidence="7">Lacks conserved residue(s) required for the propagation of feature annotation.</text>
</comment>